<accession>A0AAC9WH19</accession>
<dbReference type="EMBL" id="CP020559">
    <property type="protein sequence ID" value="ARE87255.1"/>
    <property type="molecule type" value="Genomic_DNA"/>
</dbReference>
<gene>
    <name evidence="2" type="ORF">CLFO_16540</name>
</gene>
<protein>
    <recommendedName>
        <fullName evidence="4">Tyr recombinase domain-containing protein</fullName>
    </recommendedName>
</protein>
<evidence type="ECO:0000256" key="1">
    <source>
        <dbReference type="ARBA" id="ARBA00023172"/>
    </source>
</evidence>
<dbReference type="SUPFAM" id="SSF56349">
    <property type="entry name" value="DNA breaking-rejoining enzymes"/>
    <property type="match status" value="1"/>
</dbReference>
<reference evidence="2 3" key="1">
    <citation type="submission" date="2017-03" db="EMBL/GenBank/DDBJ databases">
        <title>Complete sequence of Clostridium formicaceticum DSM 92.</title>
        <authorList>
            <person name="Poehlein A."/>
            <person name="Karl M."/>
            <person name="Bengelsdorf F.R."/>
            <person name="Duerre P."/>
            <person name="Daniel R."/>
        </authorList>
    </citation>
    <scope>NUCLEOTIDE SEQUENCE [LARGE SCALE GENOMIC DNA]</scope>
    <source>
        <strain evidence="2 3">DSM 92</strain>
    </source>
</reference>
<keyword evidence="1" id="KW-0233">DNA recombination</keyword>
<proteinExistence type="predicted"/>
<name>A0AAC9WH19_9CLOT</name>
<organism evidence="2 3">
    <name type="scientific">Clostridium formicaceticum</name>
    <dbReference type="NCBI Taxonomy" id="1497"/>
    <lineage>
        <taxon>Bacteria</taxon>
        <taxon>Bacillati</taxon>
        <taxon>Bacillota</taxon>
        <taxon>Clostridia</taxon>
        <taxon>Eubacteriales</taxon>
        <taxon>Clostridiaceae</taxon>
        <taxon>Clostridium</taxon>
    </lineage>
</organism>
<dbReference type="GO" id="GO:0006310">
    <property type="term" value="P:DNA recombination"/>
    <property type="evidence" value="ECO:0007669"/>
    <property type="project" value="UniProtKB-KW"/>
</dbReference>
<evidence type="ECO:0000313" key="2">
    <source>
        <dbReference type="EMBL" id="ARE87255.1"/>
    </source>
</evidence>
<dbReference type="Proteomes" id="UP000192478">
    <property type="component" value="Chromosome"/>
</dbReference>
<dbReference type="InterPro" id="IPR013762">
    <property type="entry name" value="Integrase-like_cat_sf"/>
</dbReference>
<dbReference type="Gene3D" id="1.10.443.10">
    <property type="entry name" value="Intergrase catalytic core"/>
    <property type="match status" value="1"/>
</dbReference>
<dbReference type="GO" id="GO:0003677">
    <property type="term" value="F:DNA binding"/>
    <property type="evidence" value="ECO:0007669"/>
    <property type="project" value="InterPro"/>
</dbReference>
<sequence>MNTVEPIRDIDVVYDIAEYLRVRNQRDYVMWMFGIHTGLKISDILKLRVRDVKDKEFIYLREKKKRKKDYFTL</sequence>
<dbReference type="InterPro" id="IPR011010">
    <property type="entry name" value="DNA_brk_join_enz"/>
</dbReference>
<evidence type="ECO:0008006" key="4">
    <source>
        <dbReference type="Google" id="ProtNLM"/>
    </source>
</evidence>
<evidence type="ECO:0000313" key="3">
    <source>
        <dbReference type="Proteomes" id="UP000192478"/>
    </source>
</evidence>
<dbReference type="AlphaFoldDB" id="A0AAC9WH19"/>
<dbReference type="GO" id="GO:0015074">
    <property type="term" value="P:DNA integration"/>
    <property type="evidence" value="ECO:0007669"/>
    <property type="project" value="InterPro"/>
</dbReference>
<dbReference type="RefSeq" id="WP_081561999.1">
    <property type="nucleotide sequence ID" value="NZ_CP017603.1"/>
</dbReference>